<comment type="caution">
    <text evidence="7">The sequence shown here is derived from an EMBL/GenBank/DDBJ whole genome shotgun (WGS) entry which is preliminary data.</text>
</comment>
<evidence type="ECO:0000313" key="7">
    <source>
        <dbReference type="EMBL" id="GIP16821.1"/>
    </source>
</evidence>
<keyword evidence="5" id="KW-0521">NADP</keyword>
<dbReference type="PANTHER" id="PTHR43425:SF2">
    <property type="entry name" value="OXYGEN-INSENSITIVE NADPH NITROREDUCTASE"/>
    <property type="match status" value="1"/>
</dbReference>
<evidence type="ECO:0000256" key="3">
    <source>
        <dbReference type="ARBA" id="ARBA00022643"/>
    </source>
</evidence>
<organism evidence="7 8">
    <name type="scientific">Paenibacillus montaniterrae</name>
    <dbReference type="NCBI Taxonomy" id="429341"/>
    <lineage>
        <taxon>Bacteria</taxon>
        <taxon>Bacillati</taxon>
        <taxon>Bacillota</taxon>
        <taxon>Bacilli</taxon>
        <taxon>Bacillales</taxon>
        <taxon>Paenibacillaceae</taxon>
        <taxon>Paenibacillus</taxon>
    </lineage>
</organism>
<dbReference type="InterPro" id="IPR016446">
    <property type="entry name" value="Flavin_OxRdtase_Frp"/>
</dbReference>
<evidence type="ECO:0000256" key="1">
    <source>
        <dbReference type="ARBA" id="ARBA00008366"/>
    </source>
</evidence>
<evidence type="ECO:0000256" key="4">
    <source>
        <dbReference type="ARBA" id="ARBA00023002"/>
    </source>
</evidence>
<dbReference type="Gene3D" id="3.40.109.10">
    <property type="entry name" value="NADH Oxidase"/>
    <property type="match status" value="1"/>
</dbReference>
<dbReference type="PANTHER" id="PTHR43425">
    <property type="entry name" value="OXYGEN-INSENSITIVE NADPH NITROREDUCTASE"/>
    <property type="match status" value="1"/>
</dbReference>
<dbReference type="InterPro" id="IPR029479">
    <property type="entry name" value="Nitroreductase"/>
</dbReference>
<evidence type="ECO:0000259" key="6">
    <source>
        <dbReference type="Pfam" id="PF00881"/>
    </source>
</evidence>
<keyword evidence="4 5" id="KW-0560">Oxidoreductase</keyword>
<dbReference type="AlphaFoldDB" id="A0A920CXE0"/>
<dbReference type="Proteomes" id="UP000683139">
    <property type="component" value="Unassembled WGS sequence"/>
</dbReference>
<evidence type="ECO:0000256" key="2">
    <source>
        <dbReference type="ARBA" id="ARBA00022630"/>
    </source>
</evidence>
<feature type="domain" description="Nitroreductase" evidence="6">
    <location>
        <begin position="11"/>
        <end position="166"/>
    </location>
</feature>
<accession>A0A920CXE0</accession>
<dbReference type="NCBIfam" id="NF008033">
    <property type="entry name" value="PRK10765.1"/>
    <property type="match status" value="1"/>
</dbReference>
<dbReference type="EMBL" id="BOSE01000004">
    <property type="protein sequence ID" value="GIP16821.1"/>
    <property type="molecule type" value="Genomic_DNA"/>
</dbReference>
<dbReference type="CDD" id="cd02146">
    <property type="entry name" value="NfsA-like"/>
    <property type="match status" value="1"/>
</dbReference>
<dbReference type="Pfam" id="PF00881">
    <property type="entry name" value="Nitroreductase"/>
    <property type="match status" value="1"/>
</dbReference>
<name>A0A920CXE0_9BACL</name>
<reference evidence="7" key="1">
    <citation type="submission" date="2021-03" db="EMBL/GenBank/DDBJ databases">
        <title>Antimicrobial resistance genes in bacteria isolated from Japanese honey, and their potential for conferring macrolide and lincosamide resistance in the American foulbrood pathogen Paenibacillus larvae.</title>
        <authorList>
            <person name="Okamoto M."/>
            <person name="Kumagai M."/>
            <person name="Kanamori H."/>
            <person name="Takamatsu D."/>
        </authorList>
    </citation>
    <scope>NUCLEOTIDE SEQUENCE</scope>
    <source>
        <strain evidence="7">J40TS1</strain>
    </source>
</reference>
<dbReference type="PIRSF" id="PIRSF005426">
    <property type="entry name" value="Frp"/>
    <property type="match status" value="1"/>
</dbReference>
<keyword evidence="8" id="KW-1185">Reference proteome</keyword>
<evidence type="ECO:0000256" key="5">
    <source>
        <dbReference type="PIRNR" id="PIRNR005426"/>
    </source>
</evidence>
<keyword evidence="3 5" id="KW-0288">FMN</keyword>
<gene>
    <name evidence="7" type="ORF">J40TS1_24630</name>
</gene>
<protein>
    <submittedName>
        <fullName evidence="7">NADPH-dependent oxidoreductase</fullName>
    </submittedName>
</protein>
<evidence type="ECO:0000313" key="8">
    <source>
        <dbReference type="Proteomes" id="UP000683139"/>
    </source>
</evidence>
<comment type="similarity">
    <text evidence="1 5">Belongs to the flavin oxidoreductase frp family.</text>
</comment>
<proteinExistence type="inferred from homology"/>
<dbReference type="RefSeq" id="WP_306433579.1">
    <property type="nucleotide sequence ID" value="NZ_BOSE01000004.1"/>
</dbReference>
<keyword evidence="2 5" id="KW-0285">Flavoprotein</keyword>
<dbReference type="InterPro" id="IPR000415">
    <property type="entry name" value="Nitroreductase-like"/>
</dbReference>
<sequence>MVNQTIDLLMKHCSIRKYSAENITQEQLHAIIAAGQQASTSSNMQAYSIIRITNKQLRQQFAKLSGQQQHVVEAAEFLVWCADLWRIHAAVSERLDEENDNLELTENFIVSTVDAALAAQNSAIAAESMGLGILYVGGIRNKIKQAAELLQLPRYVYPLFGMCIGYPLEEPLRRPRLPLETVLHENSYSREKQQAGIEQYDQQLLDYVKQRSGGKQQFSWSDAMTRRLAASQQRSDILPFLQERGFIKK</sequence>
<dbReference type="SUPFAM" id="SSF55469">
    <property type="entry name" value="FMN-dependent nitroreductase-like"/>
    <property type="match status" value="1"/>
</dbReference>
<dbReference type="GO" id="GO:0016491">
    <property type="term" value="F:oxidoreductase activity"/>
    <property type="evidence" value="ECO:0007669"/>
    <property type="project" value="UniProtKB-UniRule"/>
</dbReference>